<reference evidence="2 3" key="1">
    <citation type="journal article" date="2012" name="Proc. Natl. Acad. Sci. U.S.A.">
        <title>Genome streamlining and chemical defense in a coral reef symbiosis.</title>
        <authorList>
            <person name="Kwan J.C."/>
            <person name="Donia M.S."/>
            <person name="Han A.W."/>
            <person name="Hirose E."/>
            <person name="Haygood M.G."/>
            <person name="Schmidt E.W."/>
        </authorList>
    </citation>
    <scope>NUCLEOTIDE SEQUENCE [LARGE SCALE GENOMIC DNA]</scope>
    <source>
        <strain evidence="2 3">L2</strain>
    </source>
</reference>
<sequence>MLTFSSAYISYVFISLSLSQTLVNILSQTVVYTASILLILF</sequence>
<proteinExistence type="predicted"/>
<dbReference type="EMBL" id="CP003539">
    <property type="protein sequence ID" value="AFX99023.1"/>
    <property type="molecule type" value="Genomic_DNA"/>
</dbReference>
<keyword evidence="1" id="KW-1133">Transmembrane helix</keyword>
<dbReference type="STRING" id="1193729.A1OE_838"/>
<organism evidence="2 3">
    <name type="scientific">Candidatus Endolissoclinum faulkneri L2</name>
    <dbReference type="NCBI Taxonomy" id="1193729"/>
    <lineage>
        <taxon>Bacteria</taxon>
        <taxon>Pseudomonadati</taxon>
        <taxon>Pseudomonadota</taxon>
        <taxon>Alphaproteobacteria</taxon>
        <taxon>Rhodospirillales</taxon>
        <taxon>Rhodospirillaceae</taxon>
        <taxon>Candidatus Endolissoclinum</taxon>
    </lineage>
</organism>
<protein>
    <submittedName>
        <fullName evidence="2">Uncharacterized protein</fullName>
    </submittedName>
</protein>
<name>K7Z4T1_9PROT</name>
<feature type="transmembrane region" description="Helical" evidence="1">
    <location>
        <begin position="12"/>
        <end position="40"/>
    </location>
</feature>
<accession>K7Z4T1</accession>
<evidence type="ECO:0000313" key="3">
    <source>
        <dbReference type="Proteomes" id="UP000010077"/>
    </source>
</evidence>
<dbReference type="AlphaFoldDB" id="K7Z4T1"/>
<evidence type="ECO:0000256" key="1">
    <source>
        <dbReference type="SAM" id="Phobius"/>
    </source>
</evidence>
<gene>
    <name evidence="2" type="ORF">A1OE_838</name>
</gene>
<dbReference type="KEGG" id="thal:A1OE_838"/>
<keyword evidence="1" id="KW-0472">Membrane</keyword>
<keyword evidence="3" id="KW-1185">Reference proteome</keyword>
<dbReference type="HOGENOM" id="CLU_3267263_0_0_5"/>
<evidence type="ECO:0000313" key="2">
    <source>
        <dbReference type="EMBL" id="AFX99023.1"/>
    </source>
</evidence>
<keyword evidence="1" id="KW-0812">Transmembrane</keyword>
<dbReference type="Proteomes" id="UP000010077">
    <property type="component" value="Chromosome"/>
</dbReference>